<dbReference type="Proteomes" id="UP001632038">
    <property type="component" value="Unassembled WGS sequence"/>
</dbReference>
<evidence type="ECO:0000256" key="6">
    <source>
        <dbReference type="ARBA" id="ARBA00022801"/>
    </source>
</evidence>
<dbReference type="SUPFAM" id="SSF54001">
    <property type="entry name" value="Cysteine proteinases"/>
    <property type="match status" value="1"/>
</dbReference>
<dbReference type="EMBL" id="JAVIJP010000054">
    <property type="protein sequence ID" value="KAL3623470.1"/>
    <property type="molecule type" value="Genomic_DNA"/>
</dbReference>
<organism evidence="11 12">
    <name type="scientific">Castilleja foliolosa</name>
    <dbReference type="NCBI Taxonomy" id="1961234"/>
    <lineage>
        <taxon>Eukaryota</taxon>
        <taxon>Viridiplantae</taxon>
        <taxon>Streptophyta</taxon>
        <taxon>Embryophyta</taxon>
        <taxon>Tracheophyta</taxon>
        <taxon>Spermatophyta</taxon>
        <taxon>Magnoliopsida</taxon>
        <taxon>eudicotyledons</taxon>
        <taxon>Gunneridae</taxon>
        <taxon>Pentapetalae</taxon>
        <taxon>asterids</taxon>
        <taxon>lamiids</taxon>
        <taxon>Lamiales</taxon>
        <taxon>Orobanchaceae</taxon>
        <taxon>Pedicularideae</taxon>
        <taxon>Castillejinae</taxon>
        <taxon>Castilleja</taxon>
    </lineage>
</organism>
<dbReference type="PROSITE" id="PS50235">
    <property type="entry name" value="USP_3"/>
    <property type="match status" value="1"/>
</dbReference>
<gene>
    <name evidence="11" type="primary">UBP12_5</name>
    <name evidence="11" type="ORF">CASFOL_032286</name>
</gene>
<dbReference type="Gene3D" id="3.10.20.90">
    <property type="entry name" value="Phosphatidylinositol 3-kinase Catalytic Subunit, Chain A, domain 1"/>
    <property type="match status" value="2"/>
</dbReference>
<dbReference type="InterPro" id="IPR008974">
    <property type="entry name" value="TRAF-like"/>
</dbReference>
<dbReference type="GO" id="GO:0010078">
    <property type="term" value="P:maintenance of root meristem identity"/>
    <property type="evidence" value="ECO:0007669"/>
    <property type="project" value="UniProtKB-ARBA"/>
</dbReference>
<dbReference type="Pfam" id="PF00443">
    <property type="entry name" value="UCH"/>
    <property type="match status" value="1"/>
</dbReference>
<dbReference type="PANTHER" id="PTHR24006:SF942">
    <property type="entry name" value="UBIQUITIN C-TERMINAL HYDROLASE 12"/>
    <property type="match status" value="1"/>
</dbReference>
<comment type="similarity">
    <text evidence="2">Belongs to the peptidase C19 family.</text>
</comment>
<dbReference type="SMART" id="SM00061">
    <property type="entry name" value="MATH"/>
    <property type="match status" value="1"/>
</dbReference>
<dbReference type="Pfam" id="PF14533">
    <property type="entry name" value="USP7_C2"/>
    <property type="match status" value="1"/>
</dbReference>
<dbReference type="InterPro" id="IPR024729">
    <property type="entry name" value="USP7_ICP0-binding_dom"/>
</dbReference>
<comment type="caution">
    <text evidence="11">The sequence shown here is derived from an EMBL/GenBank/DDBJ whole genome shotgun (WGS) entry which is preliminary data.</text>
</comment>
<name>A0ABD3C3N1_9LAMI</name>
<dbReference type="FunFam" id="2.60.210.10:FF:000005">
    <property type="entry name" value="Ubiquitin carboxyl-terminal hydrolase 13"/>
    <property type="match status" value="1"/>
</dbReference>
<dbReference type="SUPFAM" id="SSF49599">
    <property type="entry name" value="TRAF domain-like"/>
    <property type="match status" value="1"/>
</dbReference>
<dbReference type="PROSITE" id="PS00972">
    <property type="entry name" value="USP_1"/>
    <property type="match status" value="1"/>
</dbReference>
<keyword evidence="4" id="KW-0645">Protease</keyword>
<evidence type="ECO:0000256" key="4">
    <source>
        <dbReference type="ARBA" id="ARBA00022670"/>
    </source>
</evidence>
<dbReference type="CDD" id="cd02659">
    <property type="entry name" value="peptidase_C19C"/>
    <property type="match status" value="1"/>
</dbReference>
<evidence type="ECO:0000259" key="10">
    <source>
        <dbReference type="PROSITE" id="PS50235"/>
    </source>
</evidence>
<dbReference type="Gene3D" id="2.60.210.10">
    <property type="entry name" value="Apoptosis, Tumor Necrosis Factor Receptor Associated Protein 2, Chain A"/>
    <property type="match status" value="1"/>
</dbReference>
<dbReference type="FunFam" id="3.90.70.10:FF:000002">
    <property type="entry name" value="Ubiquitin carboxyl-terminal hydrolase 13"/>
    <property type="match status" value="1"/>
</dbReference>
<evidence type="ECO:0000256" key="7">
    <source>
        <dbReference type="ARBA" id="ARBA00022807"/>
    </source>
</evidence>
<dbReference type="PANTHER" id="PTHR24006">
    <property type="entry name" value="UBIQUITIN CARBOXYL-TERMINAL HYDROLASE"/>
    <property type="match status" value="1"/>
</dbReference>
<dbReference type="Pfam" id="PF22486">
    <property type="entry name" value="MATH_2"/>
    <property type="match status" value="1"/>
</dbReference>
<feature type="domain" description="USP" evidence="10">
    <location>
        <begin position="203"/>
        <end position="527"/>
    </location>
</feature>
<sequence length="1141" mass="133712">MTMLTPQPFDQQEDEEMLVPHSDLVEGPQPLIEGPQPMEVASADNAGTVDNQAADEPPTRYVWTIENFSRLSNKKHYSDIFTVGGYKWRVLIFPKGNNVDYLSAYLDVADSASLPYGWTRYAQFSLAVVNQIHNKYSTKKDTQHQFNQRESDWGFTSFMPLSDLYDPNKGYIVNDTCIIEADVAVRKVMDYWTYDSKKETGFVGLKNQGATCYMNSLLQTLYHIPYFRKAVYHMPTTENDNPTGSIPLALQSLFYKLQYNDTSVATKELTKSFGWDTYDSFMQHDVQELNRVLCEKLEDKMKGTVVEGTIQKLFEGHHMNYIECINVDFKSTRKESFYDLQLDVKGCKDVYASFDKYVEVERLEGDNKYHAEEHGLQDAKKGVLFIDFPPVLQLQLKRFEYDFMRDTMVKINDRYEFPLELDLDRENGKYLSPDADRSVRNLYMLHSVLVHSGGVHGGHYYAFIRPTLSDQWYKFDDERVTKEDLKRALEEQYGGEEELPQTNPGYNNTPFKFTKYSNAYMLVYIRVSDKDKIICNVDEKDIAEHLKIRLKREQEEKEDKKRYKAQAHLYTIIKVARDEDLKEQIGKDIYFDLADHDKVRSFRIQKQMPFNIFKEEVAKEFGIPVQFQRFWIWAKRQNHTYRPNRPLTRQEEAQTQLGFFTDSDSITLKISHFSSAVGALRDISNKAHNAELKLFLEVERGQDLPQALPEKNKEDILLFFKLYDPIKEELRYVGRLFLKSTGKPIDILIKLNELAGFAPDQEIVLFEEIKFEPTVMCERLDIKATFRFSQIEDGDIICFQKLLPPESEERIRFPDVPSFLEYVKNRQIVHFRSLEKPKEDEFCLELAKNHTYDDVVERVAQHLGLDDPSKIRLTPHNCYSQQPKPNFIKYRSVDHLLDMLVHYNQISDILYYEVLDIPLPELQCLKTLKVAFHHATKDEAIILNIRLPKPSTVGDVLNEIKTKVELSHPDAELRLLEVFYHKIYKIFPLQEKIENINDQYWTLRAEEIPEEEKNLGPNDRLIHVYHFTKESAQNQQVQNFGEPLFLVIREGETLAAIKARIQKKLRVADEEFSKWKFAFLSLGRPEYLEDSDIVSTRFQRRDVYGAWEQYLGLEHSDTNPKRAYPASQNRHTYEKPVKIYN</sequence>
<evidence type="ECO:0000313" key="11">
    <source>
        <dbReference type="EMBL" id="KAL3623470.1"/>
    </source>
</evidence>
<dbReference type="InterPro" id="IPR002083">
    <property type="entry name" value="MATH/TRAF_dom"/>
</dbReference>
<dbReference type="Pfam" id="PF12436">
    <property type="entry name" value="USP7_ICP0_bdg"/>
    <property type="match status" value="1"/>
</dbReference>
<dbReference type="PROSITE" id="PS50144">
    <property type="entry name" value="MATH"/>
    <property type="match status" value="1"/>
</dbReference>
<keyword evidence="7" id="KW-0788">Thiol protease</keyword>
<comment type="catalytic activity">
    <reaction evidence="1">
        <text>Thiol-dependent hydrolysis of ester, thioester, amide, peptide and isopeptide bonds formed by the C-terminal Gly of ubiquitin (a 76-residue protein attached to proteins as an intracellular targeting signal).</text>
        <dbReference type="EC" id="3.4.19.12"/>
    </reaction>
</comment>
<evidence type="ECO:0000313" key="12">
    <source>
        <dbReference type="Proteomes" id="UP001632038"/>
    </source>
</evidence>
<dbReference type="InterPro" id="IPR018200">
    <property type="entry name" value="USP_CS"/>
</dbReference>
<dbReference type="InterPro" id="IPR038765">
    <property type="entry name" value="Papain-like_cys_pep_sf"/>
</dbReference>
<dbReference type="InterPro" id="IPR028889">
    <property type="entry name" value="USP"/>
</dbReference>
<keyword evidence="12" id="KW-1185">Reference proteome</keyword>
<dbReference type="FunFam" id="3.10.20.90:FF:000050">
    <property type="entry name" value="Ubiquitin carboxyl-terminal hydrolase 13"/>
    <property type="match status" value="1"/>
</dbReference>
<dbReference type="PROSITE" id="PS00973">
    <property type="entry name" value="USP_2"/>
    <property type="match status" value="1"/>
</dbReference>
<dbReference type="CDD" id="cd00121">
    <property type="entry name" value="MATH"/>
    <property type="match status" value="1"/>
</dbReference>
<keyword evidence="5" id="KW-0833">Ubl conjugation pathway</keyword>
<evidence type="ECO:0000256" key="3">
    <source>
        <dbReference type="ARBA" id="ARBA00012759"/>
    </source>
</evidence>
<feature type="domain" description="MATH" evidence="9">
    <location>
        <begin position="58"/>
        <end position="183"/>
    </location>
</feature>
<proteinExistence type="inferred from homology"/>
<evidence type="ECO:0000256" key="1">
    <source>
        <dbReference type="ARBA" id="ARBA00000707"/>
    </source>
</evidence>
<accession>A0ABD3C3N1</accession>
<dbReference type="GO" id="GO:0031647">
    <property type="term" value="P:regulation of protein stability"/>
    <property type="evidence" value="ECO:0007669"/>
    <property type="project" value="UniProtKB-ARBA"/>
</dbReference>
<dbReference type="GO" id="GO:0009867">
    <property type="term" value="P:jasmonic acid mediated signaling pathway"/>
    <property type="evidence" value="ECO:0007669"/>
    <property type="project" value="UniProtKB-ARBA"/>
</dbReference>
<evidence type="ECO:0000256" key="2">
    <source>
        <dbReference type="ARBA" id="ARBA00009085"/>
    </source>
</evidence>
<dbReference type="Gene3D" id="3.90.70.10">
    <property type="entry name" value="Cysteine proteinases"/>
    <property type="match status" value="1"/>
</dbReference>
<dbReference type="GO" id="GO:0006508">
    <property type="term" value="P:proteolysis"/>
    <property type="evidence" value="ECO:0007669"/>
    <property type="project" value="UniProtKB-KW"/>
</dbReference>
<feature type="coiled-coil region" evidence="8">
    <location>
        <begin position="536"/>
        <end position="563"/>
    </location>
</feature>
<dbReference type="GO" id="GO:0005634">
    <property type="term" value="C:nucleus"/>
    <property type="evidence" value="ECO:0007669"/>
    <property type="project" value="UniProtKB-ARBA"/>
</dbReference>
<dbReference type="GO" id="GO:2000280">
    <property type="term" value="P:regulation of root development"/>
    <property type="evidence" value="ECO:0007669"/>
    <property type="project" value="UniProtKB-ARBA"/>
</dbReference>
<dbReference type="InterPro" id="IPR001394">
    <property type="entry name" value="Peptidase_C19_UCH"/>
</dbReference>
<protein>
    <recommendedName>
        <fullName evidence="3">ubiquitinyl hydrolase 1</fullName>
        <ecNumber evidence="3">3.4.19.12</ecNumber>
    </recommendedName>
</protein>
<dbReference type="InterPro" id="IPR050164">
    <property type="entry name" value="Peptidase_C19"/>
</dbReference>
<keyword evidence="8" id="KW-0175">Coiled coil</keyword>
<evidence type="ECO:0000256" key="5">
    <source>
        <dbReference type="ARBA" id="ARBA00022786"/>
    </source>
</evidence>
<keyword evidence="6 11" id="KW-0378">Hydrolase</keyword>
<dbReference type="FunFam" id="3.10.20.90:FF:000034">
    <property type="entry name" value="Ubiquitin carboxyl-terminal hydrolase 13"/>
    <property type="match status" value="1"/>
</dbReference>
<dbReference type="InterPro" id="IPR029346">
    <property type="entry name" value="USP_C"/>
</dbReference>
<dbReference type="GO" id="GO:0016579">
    <property type="term" value="P:protein deubiquitination"/>
    <property type="evidence" value="ECO:0007669"/>
    <property type="project" value="UniProtKB-ARBA"/>
</dbReference>
<dbReference type="EC" id="3.4.19.12" evidence="3"/>
<dbReference type="GO" id="GO:0005737">
    <property type="term" value="C:cytoplasm"/>
    <property type="evidence" value="ECO:0007669"/>
    <property type="project" value="UniProtKB-ARBA"/>
</dbReference>
<reference evidence="12" key="1">
    <citation type="journal article" date="2024" name="IScience">
        <title>Strigolactones Initiate the Formation of Haustorium-like Structures in Castilleja.</title>
        <authorList>
            <person name="Buerger M."/>
            <person name="Peterson D."/>
            <person name="Chory J."/>
        </authorList>
    </citation>
    <scope>NUCLEOTIDE SEQUENCE [LARGE SCALE GENOMIC DNA]</scope>
</reference>
<evidence type="ECO:0000256" key="8">
    <source>
        <dbReference type="SAM" id="Coils"/>
    </source>
</evidence>
<dbReference type="AlphaFoldDB" id="A0ABD3C3N1"/>
<evidence type="ECO:0000259" key="9">
    <source>
        <dbReference type="PROSITE" id="PS50144"/>
    </source>
</evidence>
<dbReference type="GO" id="GO:0004843">
    <property type="term" value="F:cysteine-type deubiquitinase activity"/>
    <property type="evidence" value="ECO:0007669"/>
    <property type="project" value="UniProtKB-EC"/>
</dbReference>